<evidence type="ECO:0008006" key="3">
    <source>
        <dbReference type="Google" id="ProtNLM"/>
    </source>
</evidence>
<proteinExistence type="predicted"/>
<gene>
    <name evidence="1" type="ORF">CR8_067</name>
</gene>
<dbReference type="RefSeq" id="YP_009042304.1">
    <property type="nucleotide sequence ID" value="NC_024354.1"/>
</dbReference>
<accession>A0A060ALV3</accession>
<dbReference type="Proteomes" id="UP000026984">
    <property type="component" value="Segment"/>
</dbReference>
<evidence type="ECO:0000313" key="2">
    <source>
        <dbReference type="Proteomes" id="UP000026984"/>
    </source>
</evidence>
<protein>
    <recommendedName>
        <fullName evidence="3">LamG-like jellyroll fold domain-containing protein</fullName>
    </recommendedName>
</protein>
<reference evidence="1 2" key="1">
    <citation type="submission" date="2013-04" db="EMBL/GenBank/DDBJ databases">
        <title>Complete Genome Sequence of Cronobacter sakazakii Bacteriophage CR8.</title>
        <authorList>
            <person name="Kim Y."/>
            <person name="Shin H."/>
            <person name="Ryu S."/>
        </authorList>
    </citation>
    <scope>NUCLEOTIDE SEQUENCE [LARGE SCALE GENOMIC DNA]</scope>
</reference>
<dbReference type="EMBL" id="KC954774">
    <property type="protein sequence ID" value="AIA64597.1"/>
    <property type="molecule type" value="Genomic_DNA"/>
</dbReference>
<dbReference type="KEGG" id="vg:19686818"/>
<organism evidence="1 2">
    <name type="scientific">Cronobacter phage CR8</name>
    <dbReference type="NCBI Taxonomy" id="1327934"/>
    <lineage>
        <taxon>Viruses</taxon>
        <taxon>Duplodnaviria</taxon>
        <taxon>Heunggongvirae</taxon>
        <taxon>Uroviricota</taxon>
        <taxon>Caudoviricetes</taxon>
        <taxon>Vequintavirinae</taxon>
        <taxon>Certrevirus</taxon>
        <taxon>Certrevirus CR8</taxon>
    </lineage>
</organism>
<dbReference type="InterPro" id="IPR013320">
    <property type="entry name" value="ConA-like_dom_sf"/>
</dbReference>
<dbReference type="GeneID" id="19686818"/>
<name>A0A060ALV3_9CAUD</name>
<dbReference type="Gene3D" id="2.60.120.200">
    <property type="match status" value="1"/>
</dbReference>
<keyword evidence="2" id="KW-1185">Reference proteome</keyword>
<dbReference type="SUPFAM" id="SSF49899">
    <property type="entry name" value="Concanavalin A-like lectins/glucanases"/>
    <property type="match status" value="1"/>
</dbReference>
<evidence type="ECO:0000313" key="1">
    <source>
        <dbReference type="EMBL" id="AIA64597.1"/>
    </source>
</evidence>
<dbReference type="Pfam" id="PF13385">
    <property type="entry name" value="Laminin_G_3"/>
    <property type="match status" value="1"/>
</dbReference>
<sequence>MQEILLAAGAGGGMKGDKTLLLLQADKGGIDVAKPTRQFSKVATVGTGSYGKFNNKYFDCTTTASYFEMMAAEKTDLVFKPEDEFTIEFWSRNSSVASSWWMYFGTGTQSCLKVYQSVVYLQDQKNYLSFSTNYWPLSNWTHVAIVSKGGVTKLYLNGKVAPTTTSFASGGWSDVSRFARIGFGEQTMFGGLDQFRISKVARYDGNFSVPTAPFVLD</sequence>